<protein>
    <submittedName>
        <fullName evidence="1">Mitogen-activated protein kinase 16</fullName>
    </submittedName>
</protein>
<evidence type="ECO:0000313" key="1">
    <source>
        <dbReference type="EMBL" id="KAI8005315.1"/>
    </source>
</evidence>
<proteinExistence type="predicted"/>
<name>A0ACC0GWX0_9ERIC</name>
<reference evidence="1 2" key="1">
    <citation type="journal article" date="2022" name="Plant J.">
        <title>Chromosome-level genome of Camellia lanceoleosa provides a valuable resource for understanding genome evolution and self-incompatibility.</title>
        <authorList>
            <person name="Gong W."/>
            <person name="Xiao S."/>
            <person name="Wang L."/>
            <person name="Liao Z."/>
            <person name="Chang Y."/>
            <person name="Mo W."/>
            <person name="Hu G."/>
            <person name="Li W."/>
            <person name="Zhao G."/>
            <person name="Zhu H."/>
            <person name="Hu X."/>
            <person name="Ji K."/>
            <person name="Xiang X."/>
            <person name="Song Q."/>
            <person name="Yuan D."/>
            <person name="Jin S."/>
            <person name="Zhang L."/>
        </authorList>
    </citation>
    <scope>NUCLEOTIDE SEQUENCE [LARGE SCALE GENOMIC DNA]</scope>
    <source>
        <strain evidence="1">SQ_2022a</strain>
    </source>
</reference>
<dbReference type="Proteomes" id="UP001060215">
    <property type="component" value="Chromosome 9"/>
</dbReference>
<gene>
    <name evidence="1" type="ORF">LOK49_LG08G03055</name>
</gene>
<keyword evidence="1" id="KW-0418">Kinase</keyword>
<dbReference type="EMBL" id="CM045766">
    <property type="protein sequence ID" value="KAI8005315.1"/>
    <property type="molecule type" value="Genomic_DNA"/>
</dbReference>
<comment type="caution">
    <text evidence="1">The sequence shown here is derived from an EMBL/GenBank/DDBJ whole genome shotgun (WGS) entry which is preliminary data.</text>
</comment>
<evidence type="ECO:0000313" key="2">
    <source>
        <dbReference type="Proteomes" id="UP001060215"/>
    </source>
</evidence>
<keyword evidence="2" id="KW-1185">Reference proteome</keyword>
<organism evidence="1 2">
    <name type="scientific">Camellia lanceoleosa</name>
    <dbReference type="NCBI Taxonomy" id="1840588"/>
    <lineage>
        <taxon>Eukaryota</taxon>
        <taxon>Viridiplantae</taxon>
        <taxon>Streptophyta</taxon>
        <taxon>Embryophyta</taxon>
        <taxon>Tracheophyta</taxon>
        <taxon>Spermatophyta</taxon>
        <taxon>Magnoliopsida</taxon>
        <taxon>eudicotyledons</taxon>
        <taxon>Gunneridae</taxon>
        <taxon>Pentapetalae</taxon>
        <taxon>asterids</taxon>
        <taxon>Ericales</taxon>
        <taxon>Theaceae</taxon>
        <taxon>Camellia</taxon>
    </lineage>
</organism>
<keyword evidence="1" id="KW-0808">Transferase</keyword>
<accession>A0ACC0GWX0</accession>
<sequence length="568" mass="64482">MQPDQRKKGSVDVDFFTEYGEGGRYRIEEVIGKGSYGVVCSAYDSHLGEKVAIKKINDIFEHVSDATRILREIKLLRLLRHPDIVEIKHILLPPSRREFKDIYVVFELMESDLHQVIKANDDLTPEHYQFFLYQLLRGLKYIHTANVFHRDLKPKNILANADCKLKICDFGLARVAFNDTPTAIFWTDYVATRWYRAPELCGSFFSKYTPAIDIWSIGCIFAELLTGKPLFPGKNVVHQLDLMTDLLGIPSPESIARIRNEKARRYLSSMRRKRPIPFCQKFPNADPRALCLLEKMLAFDPKDRPSAEEALADPYFKNLARVDRESSAQPEDVREQIYREILEYHPNMLKEHLEGAEPTGFMYPSAVDQFKKQFAYLEEHYGNGGTVAPPERQHASLPRPCVLYSSDNSMQSSAEVTNDLTKCCIKEVEKPHVDRISGIPKTRLPLQVPPTVAGAAAAARPGKVVGSVLRYNNCGAEALEHRRMVRNPAVPTQYAVSTSRRNPGSKNERREDGVEGSSVLQPKPPQCTFQGKWLLLKVDLEATGIDHVEVFCSSCGQPRCLNSIFNLW</sequence>